<protein>
    <submittedName>
        <fullName evidence="1">Uncharacterized protein</fullName>
    </submittedName>
</protein>
<dbReference type="PATRIC" id="fig|272123.3.peg.4643"/>
<dbReference type="Proteomes" id="UP000010474">
    <property type="component" value="Chromosome"/>
</dbReference>
<dbReference type="STRING" id="272123.Anacy_4263"/>
<keyword evidence="2" id="KW-1185">Reference proteome</keyword>
<name>K9ZM50_ANACC</name>
<evidence type="ECO:0000313" key="1">
    <source>
        <dbReference type="EMBL" id="AFZ59627.1"/>
    </source>
</evidence>
<dbReference type="KEGG" id="acy:Anacy_4263"/>
<dbReference type="HOGENOM" id="CLU_2950065_0_0_3"/>
<organism evidence="1 2">
    <name type="scientific">Anabaena cylindrica (strain ATCC 27899 / PCC 7122)</name>
    <dbReference type="NCBI Taxonomy" id="272123"/>
    <lineage>
        <taxon>Bacteria</taxon>
        <taxon>Bacillati</taxon>
        <taxon>Cyanobacteriota</taxon>
        <taxon>Cyanophyceae</taxon>
        <taxon>Nostocales</taxon>
        <taxon>Nostocaceae</taxon>
        <taxon>Anabaena</taxon>
    </lineage>
</organism>
<dbReference type="RefSeq" id="WP_015216244.1">
    <property type="nucleotide sequence ID" value="NC_019771.1"/>
</dbReference>
<sequence>MYNYPQLLGQGFWREVKLSEGLELCIGDLSDRLASPLKEDTLVSSPKQLSGKIIEINYY</sequence>
<evidence type="ECO:0000313" key="2">
    <source>
        <dbReference type="Proteomes" id="UP000010474"/>
    </source>
</evidence>
<dbReference type="EMBL" id="CP003659">
    <property type="protein sequence ID" value="AFZ59627.1"/>
    <property type="molecule type" value="Genomic_DNA"/>
</dbReference>
<proteinExistence type="predicted"/>
<gene>
    <name evidence="1" type="ordered locus">Anacy_4263</name>
</gene>
<dbReference type="AlphaFoldDB" id="K9ZM50"/>
<reference evidence="2" key="1">
    <citation type="journal article" date="2013" name="Proc. Natl. Acad. Sci. U.S.A.">
        <title>Improving the coverage of the cyanobacterial phylum using diversity-driven genome sequencing.</title>
        <authorList>
            <person name="Shih P.M."/>
            <person name="Wu D."/>
            <person name="Latifi A."/>
            <person name="Axen S.D."/>
            <person name="Fewer D.P."/>
            <person name="Talla E."/>
            <person name="Calteau A."/>
            <person name="Cai F."/>
            <person name="Tandeau de Marsac N."/>
            <person name="Rippka R."/>
            <person name="Herdman M."/>
            <person name="Sivonen K."/>
            <person name="Coursin T."/>
            <person name="Laurent T."/>
            <person name="Goodwin L."/>
            <person name="Nolan M."/>
            <person name="Davenport K.W."/>
            <person name="Han C.S."/>
            <person name="Rubin E.M."/>
            <person name="Eisen J.A."/>
            <person name="Woyke T."/>
            <person name="Gugger M."/>
            <person name="Kerfeld C.A."/>
        </authorList>
    </citation>
    <scope>NUCLEOTIDE SEQUENCE [LARGE SCALE GENOMIC DNA]</scope>
    <source>
        <strain evidence="2">ATCC 27899 / PCC 7122</strain>
    </source>
</reference>
<accession>K9ZM50</accession>